<feature type="compositionally biased region" description="Low complexity" evidence="1">
    <location>
        <begin position="304"/>
        <end position="323"/>
    </location>
</feature>
<reference evidence="3" key="1">
    <citation type="submission" date="2021-01" db="EMBL/GenBank/DDBJ databases">
        <authorList>
            <person name="Corre E."/>
            <person name="Pelletier E."/>
            <person name="Niang G."/>
            <person name="Scheremetjew M."/>
            <person name="Finn R."/>
            <person name="Kale V."/>
            <person name="Holt S."/>
            <person name="Cochrane G."/>
            <person name="Meng A."/>
            <person name="Brown T."/>
            <person name="Cohen L."/>
        </authorList>
    </citation>
    <scope>NUCLEOTIDE SEQUENCE</scope>
    <source>
        <strain evidence="3">CCAP1064/1</strain>
    </source>
</reference>
<dbReference type="EMBL" id="HBEL01021110">
    <property type="protein sequence ID" value="CAD8413752.1"/>
    <property type="molecule type" value="Transcribed_RNA"/>
</dbReference>
<sequence length="556" mass="61933">MRLIPLCYVSFNILGLLSKNSNDDDKSTSTVDESAIESLLSQRLLHKQNGDYDQADDIRDQLTMRGITVWDKERIWTTNPDSRGGSARHRNGGRYNTSNAQRRGASGGHDYTQVQDTIIDTSICQLTLDEINELIAQRLQFKKQRDFEASDALQRQLSEEHGIDINDRDKVWRADGVGFQRRGDDTERDENRGSGIANRRASGVGHDYTQVEDTIIDTSICELTIDQINEGIAQRLQFKKQRDFEASDALQKRLSEEHGICIHDKDKVWRADGVGFGSVYDVAGRGIYGRGEDRRDVDRRLGREGVSPSNPPATATFTAASTPLTPPPQVEDPLREYDYVETSSTPFSTDELTSITEQIQARSLALQDSNVEIADLIRTNLLSKYSVVLHDKNRQWFRAGKNVYAFNATGSDALPEVNGDGGVLFTEKVVNLIQKRTLAREVRDYEKADAVKGRLMTKYGVRVKDIEKEWTFSVDLLGSAPVEPKVTPAKVTADVTAKPVSLDTPDLPGTIEEQSSSPTDDVSTLTVVQLKERLRAAGLPVSGAKSVLIERLLTME</sequence>
<dbReference type="InterPro" id="IPR036361">
    <property type="entry name" value="SAP_dom_sf"/>
</dbReference>
<dbReference type="GO" id="GO:0004812">
    <property type="term" value="F:aminoacyl-tRNA ligase activity"/>
    <property type="evidence" value="ECO:0007669"/>
    <property type="project" value="InterPro"/>
</dbReference>
<organism evidence="3">
    <name type="scientific">Proboscia inermis</name>
    <dbReference type="NCBI Taxonomy" id="420281"/>
    <lineage>
        <taxon>Eukaryota</taxon>
        <taxon>Sar</taxon>
        <taxon>Stramenopiles</taxon>
        <taxon>Ochrophyta</taxon>
        <taxon>Bacillariophyta</taxon>
        <taxon>Coscinodiscophyceae</taxon>
        <taxon>Rhizosoleniophycidae</taxon>
        <taxon>Rhizosoleniales</taxon>
        <taxon>Rhizosoleniaceae</taxon>
        <taxon>Proboscia</taxon>
    </lineage>
</organism>
<feature type="domain" description="SAP" evidence="2">
    <location>
        <begin position="522"/>
        <end position="556"/>
    </location>
</feature>
<dbReference type="SMART" id="SM00513">
    <property type="entry name" value="SAP"/>
    <property type="match status" value="1"/>
</dbReference>
<feature type="region of interest" description="Disordered" evidence="1">
    <location>
        <begin position="180"/>
        <end position="201"/>
    </location>
</feature>
<evidence type="ECO:0000256" key="1">
    <source>
        <dbReference type="SAM" id="MobiDB-lite"/>
    </source>
</evidence>
<dbReference type="Pfam" id="PF02037">
    <property type="entry name" value="SAP"/>
    <property type="match status" value="1"/>
</dbReference>
<dbReference type="GO" id="GO:0005524">
    <property type="term" value="F:ATP binding"/>
    <property type="evidence" value="ECO:0007669"/>
    <property type="project" value="InterPro"/>
</dbReference>
<feature type="compositionally biased region" description="Polar residues" evidence="1">
    <location>
        <begin position="512"/>
        <end position="523"/>
    </location>
</feature>
<dbReference type="AlphaFoldDB" id="A0A7S0C5V8"/>
<dbReference type="SUPFAM" id="SSF47323">
    <property type="entry name" value="Anticodon-binding domain of a subclass of class I aminoacyl-tRNA synthetases"/>
    <property type="match status" value="3"/>
</dbReference>
<dbReference type="InterPro" id="IPR003034">
    <property type="entry name" value="SAP_dom"/>
</dbReference>
<protein>
    <recommendedName>
        <fullName evidence="2">SAP domain-containing protein</fullName>
    </recommendedName>
</protein>
<dbReference type="Gene3D" id="1.20.120.1910">
    <property type="entry name" value="Cysteine-tRNA ligase, C-terminal anti-codon recognition domain"/>
    <property type="match status" value="4"/>
</dbReference>
<feature type="region of interest" description="Disordered" evidence="1">
    <location>
        <begin position="294"/>
        <end position="328"/>
    </location>
</feature>
<feature type="compositionally biased region" description="Basic and acidic residues" evidence="1">
    <location>
        <begin position="181"/>
        <end position="192"/>
    </location>
</feature>
<accession>A0A7S0C5V8</accession>
<evidence type="ECO:0000313" key="3">
    <source>
        <dbReference type="EMBL" id="CAD8413752.1"/>
    </source>
</evidence>
<gene>
    <name evidence="3" type="ORF">PINE0816_LOCUS9885</name>
</gene>
<dbReference type="GO" id="GO:0006418">
    <property type="term" value="P:tRNA aminoacylation for protein translation"/>
    <property type="evidence" value="ECO:0007669"/>
    <property type="project" value="InterPro"/>
</dbReference>
<feature type="region of interest" description="Disordered" evidence="1">
    <location>
        <begin position="78"/>
        <end position="109"/>
    </location>
</feature>
<proteinExistence type="predicted"/>
<dbReference type="PROSITE" id="PS50800">
    <property type="entry name" value="SAP"/>
    <property type="match status" value="1"/>
</dbReference>
<dbReference type="InterPro" id="IPR009080">
    <property type="entry name" value="tRNAsynth_Ia_anticodon-bd"/>
</dbReference>
<name>A0A7S0C5V8_9STRA</name>
<feature type="compositionally biased region" description="Basic and acidic residues" evidence="1">
    <location>
        <begin position="294"/>
        <end position="303"/>
    </location>
</feature>
<dbReference type="SUPFAM" id="SSF68906">
    <property type="entry name" value="SAP domain"/>
    <property type="match status" value="1"/>
</dbReference>
<dbReference type="Gene3D" id="1.10.720.30">
    <property type="entry name" value="SAP domain"/>
    <property type="match status" value="1"/>
</dbReference>
<evidence type="ECO:0000259" key="2">
    <source>
        <dbReference type="PROSITE" id="PS50800"/>
    </source>
</evidence>
<feature type="region of interest" description="Disordered" evidence="1">
    <location>
        <begin position="502"/>
        <end position="523"/>
    </location>
</feature>